<sequence>MDNDLAIIALVFIIVVGTTASEMFKYYMKHKQQADMGSVSDLQAQNQALIERVQVLEKLVTDSDFDLKQQFKQL</sequence>
<dbReference type="Proteomes" id="UP000319809">
    <property type="component" value="Chromosome"/>
</dbReference>
<dbReference type="RefSeq" id="WP_140235448.1">
    <property type="nucleotide sequence ID" value="NZ_CP041036.1"/>
</dbReference>
<evidence type="ECO:0000313" key="2">
    <source>
        <dbReference type="EMBL" id="QDE33060.1"/>
    </source>
</evidence>
<evidence type="ECO:0000313" key="3">
    <source>
        <dbReference type="Proteomes" id="UP000319809"/>
    </source>
</evidence>
<keyword evidence="3" id="KW-1185">Reference proteome</keyword>
<reference evidence="2 3" key="1">
    <citation type="submission" date="2019-06" db="EMBL/GenBank/DDBJ databases">
        <title>The genome of Shewanella sp. SM1901.</title>
        <authorList>
            <person name="Cha Q."/>
        </authorList>
    </citation>
    <scope>NUCLEOTIDE SEQUENCE [LARGE SCALE GENOMIC DNA]</scope>
    <source>
        <strain evidence="2 3">SM1901</strain>
    </source>
</reference>
<protein>
    <recommendedName>
        <fullName evidence="4">Phage shock protein B</fullName>
    </recommendedName>
</protein>
<organism evidence="2 3">
    <name type="scientific">Shewanella polaris</name>
    <dbReference type="NCBI Taxonomy" id="2588449"/>
    <lineage>
        <taxon>Bacteria</taxon>
        <taxon>Pseudomonadati</taxon>
        <taxon>Pseudomonadota</taxon>
        <taxon>Gammaproteobacteria</taxon>
        <taxon>Alteromonadales</taxon>
        <taxon>Shewanellaceae</taxon>
        <taxon>Shewanella</taxon>
    </lineage>
</organism>
<dbReference type="EMBL" id="CP041036">
    <property type="protein sequence ID" value="QDE33060.1"/>
    <property type="molecule type" value="Genomic_DNA"/>
</dbReference>
<dbReference type="KEGG" id="spol:FH971_20040"/>
<keyword evidence="1" id="KW-0812">Transmembrane</keyword>
<name>A0A4Y5YJS8_9GAMM</name>
<evidence type="ECO:0008006" key="4">
    <source>
        <dbReference type="Google" id="ProtNLM"/>
    </source>
</evidence>
<accession>A0A4Y5YJS8</accession>
<dbReference type="AlphaFoldDB" id="A0A4Y5YJS8"/>
<keyword evidence="1" id="KW-1133">Transmembrane helix</keyword>
<gene>
    <name evidence="2" type="ORF">FH971_20040</name>
</gene>
<proteinExistence type="predicted"/>
<evidence type="ECO:0000256" key="1">
    <source>
        <dbReference type="SAM" id="Phobius"/>
    </source>
</evidence>
<keyword evidence="1" id="KW-0472">Membrane</keyword>
<feature type="transmembrane region" description="Helical" evidence="1">
    <location>
        <begin position="6"/>
        <end position="24"/>
    </location>
</feature>